<dbReference type="InterPro" id="IPR002156">
    <property type="entry name" value="RNaseH_domain"/>
</dbReference>
<feature type="region of interest" description="Disordered" evidence="1">
    <location>
        <begin position="362"/>
        <end position="386"/>
    </location>
</feature>
<dbReference type="InterPro" id="IPR036397">
    <property type="entry name" value="RNaseH_sf"/>
</dbReference>
<sequence>DLDQANVISSILTEFGQFSGHRVNIRKSQIYFSPNTNPATIAAISSLTFDDLLQHDRQWDVNRLSVLLVPEAIPFVIGIPPPFEDACDALSWNSTPTVIFSIASAYAHLFEPAWEAIDPKCSWNVVGVVFLQTPHVCVVAALVNPLFVFFATILPLGLCGIPLFLRNAKPPSSQLHLNIGSCLISVTSFFPTLLWQLWKRRNDYVFTDTCLPLVAIYKIGLTWAKHFAEINAAARSLAASMVSGCSSGTWIRGYQKCVGVVSILQAELWSVFVGLQVARSYGVDRLLVQSDSSHTIKLLLDSPQHGHRMPLVRAIGLLCHGAWQVDFQWILRELNMVANCLSKLPSPLQFSLLVTTVVPEPARPFPDRDREGPPYSRHSAESPWRCRPSKPLHQGAWLRGTRSHASVEAPTIAYRTLSGSTMISHSKLSRKRYAPRRSTDRRPGKKDARLGAILSCGLAILMQQDGIYFLLARQMLQTIATQGQWQWQRSGMQEFRPLTMPAEAEGSSSIHLSEHAASNIFRIPGKCFSPTTATTELCLRAGLSNV</sequence>
<dbReference type="Gene3D" id="3.30.420.10">
    <property type="entry name" value="Ribonuclease H-like superfamily/Ribonuclease H"/>
    <property type="match status" value="1"/>
</dbReference>
<evidence type="ECO:0000259" key="3">
    <source>
        <dbReference type="Pfam" id="PF13456"/>
    </source>
</evidence>
<evidence type="ECO:0000313" key="4">
    <source>
        <dbReference type="EMBL" id="KAK8502792.1"/>
    </source>
</evidence>
<feature type="region of interest" description="Disordered" evidence="1">
    <location>
        <begin position="423"/>
        <end position="446"/>
    </location>
</feature>
<feature type="compositionally biased region" description="Basic and acidic residues" evidence="1">
    <location>
        <begin position="437"/>
        <end position="446"/>
    </location>
</feature>
<dbReference type="InterPro" id="IPR012337">
    <property type="entry name" value="RNaseH-like_sf"/>
</dbReference>
<evidence type="ECO:0000256" key="1">
    <source>
        <dbReference type="SAM" id="MobiDB-lite"/>
    </source>
</evidence>
<keyword evidence="2" id="KW-0472">Membrane</keyword>
<protein>
    <recommendedName>
        <fullName evidence="3">RNase H type-1 domain-containing protein</fullName>
    </recommendedName>
</protein>
<proteinExistence type="predicted"/>
<reference evidence="4 5" key="1">
    <citation type="journal article" date="2024" name="G3 (Bethesda)">
        <title>Genome assembly of Hibiscus sabdariffa L. provides insights into metabolisms of medicinal natural products.</title>
        <authorList>
            <person name="Kim T."/>
        </authorList>
    </citation>
    <scope>NUCLEOTIDE SEQUENCE [LARGE SCALE GENOMIC DNA]</scope>
    <source>
        <strain evidence="4">TK-2024</strain>
        <tissue evidence="4">Old leaves</tissue>
    </source>
</reference>
<evidence type="ECO:0000256" key="2">
    <source>
        <dbReference type="SAM" id="Phobius"/>
    </source>
</evidence>
<dbReference type="PANTHER" id="PTHR47723">
    <property type="entry name" value="OS05G0353850 PROTEIN"/>
    <property type="match status" value="1"/>
</dbReference>
<dbReference type="EMBL" id="JBBPBM010000164">
    <property type="protein sequence ID" value="KAK8502792.1"/>
    <property type="molecule type" value="Genomic_DNA"/>
</dbReference>
<feature type="transmembrane region" description="Helical" evidence="2">
    <location>
        <begin position="146"/>
        <end position="165"/>
    </location>
</feature>
<accession>A0ABR2B8T0</accession>
<feature type="non-terminal residue" evidence="4">
    <location>
        <position position="1"/>
    </location>
</feature>
<dbReference type="SUPFAM" id="SSF53098">
    <property type="entry name" value="Ribonuclease H-like"/>
    <property type="match status" value="1"/>
</dbReference>
<keyword evidence="2" id="KW-0812">Transmembrane</keyword>
<dbReference type="Pfam" id="PF13456">
    <property type="entry name" value="RVT_3"/>
    <property type="match status" value="1"/>
</dbReference>
<dbReference type="InterPro" id="IPR044730">
    <property type="entry name" value="RNase_H-like_dom_plant"/>
</dbReference>
<evidence type="ECO:0000313" key="5">
    <source>
        <dbReference type="Proteomes" id="UP001472677"/>
    </source>
</evidence>
<keyword evidence="2" id="KW-1133">Transmembrane helix</keyword>
<dbReference type="PANTHER" id="PTHR47723:SF19">
    <property type="entry name" value="POLYNUCLEOTIDYL TRANSFERASE, RIBONUCLEASE H-LIKE SUPERFAMILY PROTEIN"/>
    <property type="match status" value="1"/>
</dbReference>
<name>A0ABR2B8T0_9ROSI</name>
<feature type="transmembrane region" description="Helical" evidence="2">
    <location>
        <begin position="177"/>
        <end position="198"/>
    </location>
</feature>
<keyword evidence="5" id="KW-1185">Reference proteome</keyword>
<dbReference type="Proteomes" id="UP001472677">
    <property type="component" value="Unassembled WGS sequence"/>
</dbReference>
<dbReference type="CDD" id="cd06222">
    <property type="entry name" value="RNase_H_like"/>
    <property type="match status" value="1"/>
</dbReference>
<feature type="domain" description="RNase H type-1" evidence="3">
    <location>
        <begin position="247"/>
        <end position="343"/>
    </location>
</feature>
<organism evidence="4 5">
    <name type="scientific">Hibiscus sabdariffa</name>
    <name type="common">roselle</name>
    <dbReference type="NCBI Taxonomy" id="183260"/>
    <lineage>
        <taxon>Eukaryota</taxon>
        <taxon>Viridiplantae</taxon>
        <taxon>Streptophyta</taxon>
        <taxon>Embryophyta</taxon>
        <taxon>Tracheophyta</taxon>
        <taxon>Spermatophyta</taxon>
        <taxon>Magnoliopsida</taxon>
        <taxon>eudicotyledons</taxon>
        <taxon>Gunneridae</taxon>
        <taxon>Pentapetalae</taxon>
        <taxon>rosids</taxon>
        <taxon>malvids</taxon>
        <taxon>Malvales</taxon>
        <taxon>Malvaceae</taxon>
        <taxon>Malvoideae</taxon>
        <taxon>Hibiscus</taxon>
    </lineage>
</organism>
<comment type="caution">
    <text evidence="4">The sequence shown here is derived from an EMBL/GenBank/DDBJ whole genome shotgun (WGS) entry which is preliminary data.</text>
</comment>
<gene>
    <name evidence="4" type="ORF">V6N12_073277</name>
</gene>
<dbReference type="InterPro" id="IPR053151">
    <property type="entry name" value="RNase_H-like"/>
</dbReference>